<accession>A0A136KEU6</accession>
<name>A0A136KEU6_9BACT</name>
<dbReference type="STRING" id="1617427.UZ20_WS6002001070"/>
<dbReference type="EMBL" id="JYPD01000029">
    <property type="protein sequence ID" value="KXK07853.1"/>
    <property type="molecule type" value="Genomic_DNA"/>
</dbReference>
<evidence type="ECO:0000313" key="2">
    <source>
        <dbReference type="EMBL" id="KXK07853.1"/>
    </source>
</evidence>
<proteinExistence type="predicted"/>
<gene>
    <name evidence="2" type="ORF">UZ20_WS6002001070</name>
</gene>
<evidence type="ECO:0000256" key="1">
    <source>
        <dbReference type="SAM" id="MobiDB-lite"/>
    </source>
</evidence>
<organism evidence="2 3">
    <name type="scientific">candidate division WS6 bacterium OLB21</name>
    <dbReference type="NCBI Taxonomy" id="1617427"/>
    <lineage>
        <taxon>Bacteria</taxon>
        <taxon>Candidatus Dojkabacteria</taxon>
    </lineage>
</organism>
<dbReference type="Proteomes" id="UP000070449">
    <property type="component" value="Unassembled WGS sequence"/>
</dbReference>
<dbReference type="AlphaFoldDB" id="A0A136KEU6"/>
<evidence type="ECO:0000313" key="3">
    <source>
        <dbReference type="Proteomes" id="UP000070449"/>
    </source>
</evidence>
<feature type="region of interest" description="Disordered" evidence="1">
    <location>
        <begin position="1"/>
        <end position="20"/>
    </location>
</feature>
<sequence length="45" mass="5236">MATAKKEKQTVKEKQSVKEEPVKVVNDSHKWYVINSYAGHEKKSF</sequence>
<comment type="caution">
    <text evidence="2">The sequence shown here is derived from an EMBL/GenBank/DDBJ whole genome shotgun (WGS) entry which is preliminary data.</text>
</comment>
<reference evidence="2 3" key="1">
    <citation type="submission" date="2015-02" db="EMBL/GenBank/DDBJ databases">
        <title>Improved understanding of the partial-nitritation anammox process through 23 genomes representing the majority of the microbial community.</title>
        <authorList>
            <person name="Speth D.R."/>
            <person name="In T Zandt M."/>
            <person name="Guerrero Cruz S."/>
            <person name="Jetten M.S."/>
            <person name="Dutilh B.E."/>
        </authorList>
    </citation>
    <scope>NUCLEOTIDE SEQUENCE [LARGE SCALE GENOMIC DNA]</scope>
    <source>
        <strain evidence="2">OLB21</strain>
    </source>
</reference>
<protein>
    <submittedName>
        <fullName evidence="2">Uncharacterized protein</fullName>
    </submittedName>
</protein>